<name>A0ABY4DWK4_9NEIS</name>
<proteinExistence type="predicted"/>
<organism evidence="1 2">
    <name type="scientific">Vitreoscilla massiliensis</name>
    <dbReference type="NCBI Taxonomy" id="1689272"/>
    <lineage>
        <taxon>Bacteria</taxon>
        <taxon>Pseudomonadati</taxon>
        <taxon>Pseudomonadota</taxon>
        <taxon>Betaproteobacteria</taxon>
        <taxon>Neisseriales</taxon>
        <taxon>Neisseriaceae</taxon>
        <taxon>Vitreoscilla</taxon>
    </lineage>
</organism>
<dbReference type="EMBL" id="CP091511">
    <property type="protein sequence ID" value="UOO87894.1"/>
    <property type="molecule type" value="Genomic_DNA"/>
</dbReference>
<keyword evidence="2" id="KW-1185">Reference proteome</keyword>
<dbReference type="RefSeq" id="WP_147645414.1">
    <property type="nucleotide sequence ID" value="NZ_CABKVG010000009.1"/>
</dbReference>
<gene>
    <name evidence="1" type="ORF">LVJ82_10360</name>
</gene>
<reference evidence="1 2" key="1">
    <citation type="journal article" date="2022" name="Res Sq">
        <title>Evolution of multicellular longitudinally dividing oral cavity symbionts (Neisseriaceae).</title>
        <authorList>
            <person name="Nyongesa S."/>
            <person name="Weber P."/>
            <person name="Bernet E."/>
            <person name="Pullido F."/>
            <person name="Nieckarz M."/>
            <person name="Delaby M."/>
            <person name="Nieves C."/>
            <person name="Viehboeck T."/>
            <person name="Krause N."/>
            <person name="Rivera-Millot A."/>
            <person name="Nakamura A."/>
            <person name="Vischer N."/>
            <person name="VanNieuwenhze M."/>
            <person name="Brun Y."/>
            <person name="Cava F."/>
            <person name="Bulgheresi S."/>
            <person name="Veyrier F."/>
        </authorList>
    </citation>
    <scope>NUCLEOTIDE SEQUENCE [LARGE SCALE GENOMIC DNA]</scope>
    <source>
        <strain evidence="1 2">SN4</strain>
    </source>
</reference>
<evidence type="ECO:0000313" key="2">
    <source>
        <dbReference type="Proteomes" id="UP000832011"/>
    </source>
</evidence>
<sequence length="75" mass="8332">MFIKTCQRRQRHLRAAALAKFLECNVECAREAGQMDKTCPMIATALLASAKKTSKHEIVSDWAFTGRFNGQSSGL</sequence>
<protein>
    <submittedName>
        <fullName evidence="1">Uncharacterized protein</fullName>
    </submittedName>
</protein>
<dbReference type="Proteomes" id="UP000832011">
    <property type="component" value="Chromosome"/>
</dbReference>
<evidence type="ECO:0000313" key="1">
    <source>
        <dbReference type="EMBL" id="UOO87894.1"/>
    </source>
</evidence>
<accession>A0ABY4DWK4</accession>